<gene>
    <name evidence="6" type="ORF">ACFQND_11790</name>
</gene>
<dbReference type="Gene3D" id="3.30.70.20">
    <property type="match status" value="1"/>
</dbReference>
<keyword evidence="1" id="KW-0004">4Fe-4S</keyword>
<organism evidence="6 7">
    <name type="scientific">Polaromonas aquatica</name>
    <dbReference type="NCBI Taxonomy" id="332657"/>
    <lineage>
        <taxon>Bacteria</taxon>
        <taxon>Pseudomonadati</taxon>
        <taxon>Pseudomonadota</taxon>
        <taxon>Betaproteobacteria</taxon>
        <taxon>Burkholderiales</taxon>
        <taxon>Comamonadaceae</taxon>
        <taxon>Polaromonas</taxon>
    </lineage>
</organism>
<evidence type="ECO:0000313" key="6">
    <source>
        <dbReference type="EMBL" id="MFC6281916.1"/>
    </source>
</evidence>
<dbReference type="PROSITE" id="PS00198">
    <property type="entry name" value="4FE4S_FER_1"/>
    <property type="match status" value="2"/>
</dbReference>
<comment type="caution">
    <text evidence="6">The sequence shown here is derived from an EMBL/GenBank/DDBJ whole genome shotgun (WGS) entry which is preliminary data.</text>
</comment>
<evidence type="ECO:0000256" key="1">
    <source>
        <dbReference type="ARBA" id="ARBA00022485"/>
    </source>
</evidence>
<dbReference type="RefSeq" id="WP_371438485.1">
    <property type="nucleotide sequence ID" value="NZ_JBHSRS010000018.1"/>
</dbReference>
<feature type="domain" description="4Fe-4S ferredoxin-type" evidence="5">
    <location>
        <begin position="1"/>
        <end position="30"/>
    </location>
</feature>
<evidence type="ECO:0000256" key="4">
    <source>
        <dbReference type="ARBA" id="ARBA00023014"/>
    </source>
</evidence>
<proteinExistence type="predicted"/>
<dbReference type="Proteomes" id="UP001596270">
    <property type="component" value="Unassembled WGS sequence"/>
</dbReference>
<dbReference type="InterPro" id="IPR050572">
    <property type="entry name" value="Fe-S_Ferredoxin"/>
</dbReference>
<dbReference type="Pfam" id="PF13187">
    <property type="entry name" value="Fer4_9"/>
    <property type="match status" value="1"/>
</dbReference>
<evidence type="ECO:0000259" key="5">
    <source>
        <dbReference type="PROSITE" id="PS51379"/>
    </source>
</evidence>
<dbReference type="InterPro" id="IPR017900">
    <property type="entry name" value="4Fe4S_Fe_S_CS"/>
</dbReference>
<evidence type="ECO:0000313" key="7">
    <source>
        <dbReference type="Proteomes" id="UP001596270"/>
    </source>
</evidence>
<dbReference type="SUPFAM" id="SSF54862">
    <property type="entry name" value="4Fe-4S ferredoxins"/>
    <property type="match status" value="1"/>
</dbReference>
<dbReference type="PANTHER" id="PTHR43687:SF4">
    <property type="entry name" value="BLR5484 PROTEIN"/>
    <property type="match status" value="1"/>
</dbReference>
<dbReference type="PANTHER" id="PTHR43687">
    <property type="entry name" value="ADENYLYLSULFATE REDUCTASE, BETA SUBUNIT"/>
    <property type="match status" value="1"/>
</dbReference>
<keyword evidence="3" id="KW-0408">Iron</keyword>
<dbReference type="PROSITE" id="PS51379">
    <property type="entry name" value="4FE4S_FER_2"/>
    <property type="match status" value="2"/>
</dbReference>
<evidence type="ECO:0000256" key="3">
    <source>
        <dbReference type="ARBA" id="ARBA00023004"/>
    </source>
</evidence>
<keyword evidence="4" id="KW-0411">Iron-sulfur</keyword>
<keyword evidence="7" id="KW-1185">Reference proteome</keyword>
<feature type="domain" description="4Fe-4S ferredoxin-type" evidence="5">
    <location>
        <begin position="31"/>
        <end position="61"/>
    </location>
</feature>
<name>A0ABW1TZM8_9BURK</name>
<reference evidence="7" key="1">
    <citation type="journal article" date="2019" name="Int. J. Syst. Evol. Microbiol.">
        <title>The Global Catalogue of Microorganisms (GCM) 10K type strain sequencing project: providing services to taxonomists for standard genome sequencing and annotation.</title>
        <authorList>
            <consortium name="The Broad Institute Genomics Platform"/>
            <consortium name="The Broad Institute Genome Sequencing Center for Infectious Disease"/>
            <person name="Wu L."/>
            <person name="Ma J."/>
        </authorList>
    </citation>
    <scope>NUCLEOTIDE SEQUENCE [LARGE SCALE GENOMIC DNA]</scope>
    <source>
        <strain evidence="7">CCUG 39402</strain>
    </source>
</reference>
<sequence>MIEIVSAERCTACNICVHACPTNVFDMVPGKPPVIARQADCQTCFMCELYCPEDALYVAPIADHAAVVDEHADGTQALMGSYRSAIGWGKGRKPTAGADASYELLKRAH</sequence>
<protein>
    <submittedName>
        <fullName evidence="6">4Fe-4S dicluster domain-containing protein</fullName>
    </submittedName>
</protein>
<dbReference type="InterPro" id="IPR017896">
    <property type="entry name" value="4Fe4S_Fe-S-bd"/>
</dbReference>
<keyword evidence="2" id="KW-0479">Metal-binding</keyword>
<evidence type="ECO:0000256" key="2">
    <source>
        <dbReference type="ARBA" id="ARBA00022723"/>
    </source>
</evidence>
<accession>A0ABW1TZM8</accession>
<dbReference type="EMBL" id="JBHSRS010000018">
    <property type="protein sequence ID" value="MFC6281916.1"/>
    <property type="molecule type" value="Genomic_DNA"/>
</dbReference>